<sequence>MEKMKQLLCFVFILCCIACKSDKDTNASAGNINEISIVISDVLWNGEVGDSLRKRLAAPIDGLSQEEPLFTLSQYNGASFEGDLTRRRNIIVVEKSGKMDFKFKQDSKCTPQNVFTITGKTIDDLVALIDMHSEEIISTIKNTEISENQKRNEKSGLLTEKGFASRYGISIKVPKSYSLPVKSDGFLWLKKDIPSGNTNILLYSVTDNVIEKNKDILNNIIRMRDSIGSLYIHGTEAGTYMVTEEAYSPSFFMTGFNNKSAFETRGNWEMKGDFMNGPFLNYAIRDDKHNCYLIVEGFIYSPSSPKRDLIMELEAIIKSIKFL</sequence>
<organism evidence="1 2">
    <name type="scientific">Flavobacterium arundinis</name>
    <dbReference type="NCBI Taxonomy" id="3139143"/>
    <lineage>
        <taxon>Bacteria</taxon>
        <taxon>Pseudomonadati</taxon>
        <taxon>Bacteroidota</taxon>
        <taxon>Flavobacteriia</taxon>
        <taxon>Flavobacteriales</taxon>
        <taxon>Flavobacteriaceae</taxon>
        <taxon>Flavobacterium</taxon>
    </lineage>
</organism>
<keyword evidence="2" id="KW-1185">Reference proteome</keyword>
<name>A0ABU9I0X1_9FLAO</name>
<dbReference type="EMBL" id="JBBYHR010000011">
    <property type="protein sequence ID" value="MEL1246073.1"/>
    <property type="molecule type" value="Genomic_DNA"/>
</dbReference>
<reference evidence="1 2" key="1">
    <citation type="submission" date="2024-04" db="EMBL/GenBank/DDBJ databases">
        <title>Flavobacterium sp. DGU11 16S ribosomal RNA gene Genome sequencing and assembly.</title>
        <authorList>
            <person name="Park S."/>
        </authorList>
    </citation>
    <scope>NUCLEOTIDE SEQUENCE [LARGE SCALE GENOMIC DNA]</scope>
    <source>
        <strain evidence="1 2">DGU11</strain>
    </source>
</reference>
<accession>A0ABU9I0X1</accession>
<protein>
    <submittedName>
        <fullName evidence="1">DUF4837 family protein</fullName>
    </submittedName>
</protein>
<gene>
    <name evidence="1" type="ORF">AAEO56_17500</name>
</gene>
<comment type="caution">
    <text evidence="1">The sequence shown here is derived from an EMBL/GenBank/DDBJ whole genome shotgun (WGS) entry which is preliminary data.</text>
</comment>
<proteinExistence type="predicted"/>
<dbReference type="RefSeq" id="WP_341698367.1">
    <property type="nucleotide sequence ID" value="NZ_JBBYHR010000011.1"/>
</dbReference>
<dbReference type="Pfam" id="PF16125">
    <property type="entry name" value="DUF4837"/>
    <property type="match status" value="1"/>
</dbReference>
<evidence type="ECO:0000313" key="1">
    <source>
        <dbReference type="EMBL" id="MEL1246073.1"/>
    </source>
</evidence>
<dbReference type="InterPro" id="IPR032286">
    <property type="entry name" value="DUF4837"/>
</dbReference>
<evidence type="ECO:0000313" key="2">
    <source>
        <dbReference type="Proteomes" id="UP001464555"/>
    </source>
</evidence>
<dbReference type="Proteomes" id="UP001464555">
    <property type="component" value="Unassembled WGS sequence"/>
</dbReference>